<dbReference type="GO" id="GO:0007041">
    <property type="term" value="P:lysosomal transport"/>
    <property type="evidence" value="ECO:0000318"/>
    <property type="project" value="GO_Central"/>
</dbReference>
<reference evidence="9 11" key="2">
    <citation type="journal article" date="2013" name="Nature">
        <title>Insights into bilaterian evolution from three spiralian genomes.</title>
        <authorList>
            <person name="Simakov O."/>
            <person name="Marletaz F."/>
            <person name="Cho S.J."/>
            <person name="Edsinger-Gonzales E."/>
            <person name="Havlak P."/>
            <person name="Hellsten U."/>
            <person name="Kuo D.H."/>
            <person name="Larsson T."/>
            <person name="Lv J."/>
            <person name="Arendt D."/>
            <person name="Savage R."/>
            <person name="Osoegawa K."/>
            <person name="de Jong P."/>
            <person name="Grimwood J."/>
            <person name="Chapman J.A."/>
            <person name="Shapiro H."/>
            <person name="Aerts A."/>
            <person name="Otillar R.P."/>
            <person name="Terry A.Y."/>
            <person name="Boore J.L."/>
            <person name="Grigoriev I.V."/>
            <person name="Lindberg D.R."/>
            <person name="Seaver E.C."/>
            <person name="Weisblat D.A."/>
            <person name="Putnam N.H."/>
            <person name="Rokhsar D.S."/>
        </authorList>
    </citation>
    <scope>NUCLEOTIDE SEQUENCE</scope>
</reference>
<protein>
    <recommendedName>
        <fullName evidence="3">Vacuolar protein sorting-associated protein 52 homolog</fullName>
    </recommendedName>
</protein>
<dbReference type="GO" id="GO:0006896">
    <property type="term" value="P:Golgi to vacuole transport"/>
    <property type="evidence" value="ECO:0000318"/>
    <property type="project" value="GO_Central"/>
</dbReference>
<evidence type="ECO:0000256" key="6">
    <source>
        <dbReference type="ARBA" id="ARBA00023034"/>
    </source>
</evidence>
<evidence type="ECO:0000256" key="4">
    <source>
        <dbReference type="ARBA" id="ARBA00022448"/>
    </source>
</evidence>
<dbReference type="GO" id="GO:0005829">
    <property type="term" value="C:cytosol"/>
    <property type="evidence" value="ECO:0007669"/>
    <property type="project" value="GOC"/>
</dbReference>
<evidence type="ECO:0000259" key="7">
    <source>
        <dbReference type="Pfam" id="PF04129"/>
    </source>
</evidence>
<reference evidence="10" key="3">
    <citation type="submission" date="2015-06" db="UniProtKB">
        <authorList>
            <consortium name="EnsemblMetazoa"/>
        </authorList>
    </citation>
    <scope>IDENTIFICATION</scope>
</reference>
<dbReference type="Proteomes" id="UP000015101">
    <property type="component" value="Unassembled WGS sequence"/>
</dbReference>
<organism evidence="10 11">
    <name type="scientific">Helobdella robusta</name>
    <name type="common">Californian leech</name>
    <dbReference type="NCBI Taxonomy" id="6412"/>
    <lineage>
        <taxon>Eukaryota</taxon>
        <taxon>Metazoa</taxon>
        <taxon>Spiralia</taxon>
        <taxon>Lophotrochozoa</taxon>
        <taxon>Annelida</taxon>
        <taxon>Clitellata</taxon>
        <taxon>Hirudinea</taxon>
        <taxon>Rhynchobdellida</taxon>
        <taxon>Glossiphoniidae</taxon>
        <taxon>Helobdella</taxon>
    </lineage>
</organism>
<dbReference type="HOGENOM" id="CLU_010797_0_0_1"/>
<dbReference type="eggNOG" id="KOG1961">
    <property type="taxonomic scope" value="Eukaryota"/>
</dbReference>
<feature type="domain" description="Vps52 coiled-coil" evidence="7">
    <location>
        <begin position="5"/>
        <end position="162"/>
    </location>
</feature>
<evidence type="ECO:0000313" key="10">
    <source>
        <dbReference type="EnsemblMetazoa" id="HelroP102862"/>
    </source>
</evidence>
<dbReference type="STRING" id="6412.T1EDC5"/>
<dbReference type="InterPro" id="IPR007258">
    <property type="entry name" value="Vps52"/>
</dbReference>
<dbReference type="PANTHER" id="PTHR14190">
    <property type="entry name" value="SUPPRESSOR OF ACTIN MUTATIONS 2/VACUOLAR PROTEIN SORTING 52"/>
    <property type="match status" value="1"/>
</dbReference>
<feature type="domain" description="Vps52 C-terminal" evidence="8">
    <location>
        <begin position="179"/>
        <end position="482"/>
    </location>
</feature>
<evidence type="ECO:0000256" key="3">
    <source>
        <dbReference type="ARBA" id="ARBA00017083"/>
    </source>
</evidence>
<keyword evidence="4" id="KW-0813">Transport</keyword>
<keyword evidence="11" id="KW-1185">Reference proteome</keyword>
<dbReference type="FunCoup" id="T1EDC5">
    <property type="interactions" value="1750"/>
</dbReference>
<evidence type="ECO:0000313" key="11">
    <source>
        <dbReference type="Proteomes" id="UP000015101"/>
    </source>
</evidence>
<dbReference type="PANTHER" id="PTHR14190:SF7">
    <property type="entry name" value="VACUOLAR PROTEIN SORTING-ASSOCIATED PROTEIN 52 HOMOLOG"/>
    <property type="match status" value="1"/>
</dbReference>
<dbReference type="CTD" id="20194577"/>
<dbReference type="OrthoDB" id="19482at2759"/>
<dbReference type="EnsemblMetazoa" id="HelroT102862">
    <property type="protein sequence ID" value="HelroP102862"/>
    <property type="gene ID" value="HelroG102862"/>
</dbReference>
<dbReference type="GeneID" id="20194577"/>
<evidence type="ECO:0000259" key="8">
    <source>
        <dbReference type="Pfam" id="PF20655"/>
    </source>
</evidence>
<sequence length="602" mass="70402">MTFQVMEQMLTGFQSDLSSISHEIKALQDQSVQMNIKLKNQQAVKGELSQFVDEMVVNENMIRIIMDSQVTDRSFLEQLHELNHKLKFVKQQSTNSAKSCSDVIDILEKLKFKVVCGHLPRHHLQKIREFFLQKINQFRKPMTNYHVPQNALLKFRFFNEFLMSHERNVSKEIRDEYLDTMSKVYWSYFKGYATRVMKLQFEEVADKDDMMAAEDPSLKNRSTIFSIGNRGNILNSAELEGPVIVAHSTNKYPYESLFRSHQYALLDNCCREFFFISDFFVMSSSSSSSSSLELFNLIFAKTLSFFVKQTESYVGDCHDSIAIFLCMQIVHKFKAIMQMRGAPVLDKYYTTLHKIMEPRFEQLLLMNIQSVKECDPHKMGHIDVRPHYITRRFAEFTSAVVGFSEAPMNERTQMLLMQLQSEIDNLLLKMATNFSNNKQQLVFLINNYDIIISVVAERTTDPNSKECHHFKDHILRKTQEYVEEVLLTYFRGIITFVKDFELKDGVLDCSAADEKRVVQLVRGFNSEWKKSIDSINQEIMRTFSNFKNGTQILQATLTQLIQYYHLFHKVLSQRPFASYPVRGELINIHNVMVEVKKYKPNF</sequence>
<accession>T1EDC5</accession>
<dbReference type="GO" id="GO:0019905">
    <property type="term" value="F:syntaxin binding"/>
    <property type="evidence" value="ECO:0000318"/>
    <property type="project" value="GO_Central"/>
</dbReference>
<dbReference type="InParanoid" id="T1EDC5"/>
<dbReference type="KEGG" id="hro:HELRODRAFT_102862"/>
<dbReference type="GO" id="GO:0015031">
    <property type="term" value="P:protein transport"/>
    <property type="evidence" value="ECO:0007669"/>
    <property type="project" value="UniProtKB-KW"/>
</dbReference>
<dbReference type="GO" id="GO:0042147">
    <property type="term" value="P:retrograde transport, endosome to Golgi"/>
    <property type="evidence" value="ECO:0000318"/>
    <property type="project" value="GO_Central"/>
</dbReference>
<evidence type="ECO:0000313" key="9">
    <source>
        <dbReference type="EMBL" id="ESN95051.1"/>
    </source>
</evidence>
<keyword evidence="5" id="KW-0653">Protein transport</keyword>
<comment type="subcellular location">
    <subcellularLocation>
        <location evidence="1">Golgi apparatus</location>
        <location evidence="1">trans-Golgi network</location>
    </subcellularLocation>
</comment>
<keyword evidence="6" id="KW-0333">Golgi apparatus</keyword>
<name>T1EDC5_HELRO</name>
<evidence type="ECO:0000256" key="2">
    <source>
        <dbReference type="ARBA" id="ARBA00008180"/>
    </source>
</evidence>
<dbReference type="GO" id="GO:0000938">
    <property type="term" value="C:GARP complex"/>
    <property type="evidence" value="ECO:0000318"/>
    <property type="project" value="GO_Central"/>
</dbReference>
<gene>
    <name evidence="10" type="primary">20194577</name>
    <name evidence="9" type="ORF">HELRODRAFT_102862</name>
</gene>
<evidence type="ECO:0000256" key="5">
    <source>
        <dbReference type="ARBA" id="ARBA00022927"/>
    </source>
</evidence>
<dbReference type="GO" id="GO:0032456">
    <property type="term" value="P:endocytic recycling"/>
    <property type="evidence" value="ECO:0000318"/>
    <property type="project" value="GO_Central"/>
</dbReference>
<dbReference type="RefSeq" id="XP_009026939.1">
    <property type="nucleotide sequence ID" value="XM_009028691.1"/>
</dbReference>
<dbReference type="Pfam" id="PF20655">
    <property type="entry name" value="Vps52_C"/>
    <property type="match status" value="1"/>
</dbReference>
<comment type="similarity">
    <text evidence="2">Belongs to the VPS52 family.</text>
</comment>
<dbReference type="OMA" id="IHVVMVE"/>
<reference evidence="11" key="1">
    <citation type="submission" date="2012-12" db="EMBL/GenBank/DDBJ databases">
        <authorList>
            <person name="Hellsten U."/>
            <person name="Grimwood J."/>
            <person name="Chapman J.A."/>
            <person name="Shapiro H."/>
            <person name="Aerts A."/>
            <person name="Otillar R.P."/>
            <person name="Terry A.Y."/>
            <person name="Boore J.L."/>
            <person name="Simakov O."/>
            <person name="Marletaz F."/>
            <person name="Cho S.-J."/>
            <person name="Edsinger-Gonzales E."/>
            <person name="Havlak P."/>
            <person name="Kuo D.-H."/>
            <person name="Larsson T."/>
            <person name="Lv J."/>
            <person name="Arendt D."/>
            <person name="Savage R."/>
            <person name="Osoegawa K."/>
            <person name="de Jong P."/>
            <person name="Lindberg D.R."/>
            <person name="Seaver E.C."/>
            <person name="Weisblat D.A."/>
            <person name="Putnam N.H."/>
            <person name="Grigoriev I.V."/>
            <person name="Rokhsar D.S."/>
        </authorList>
    </citation>
    <scope>NUCLEOTIDE SEQUENCE</scope>
</reference>
<dbReference type="EMBL" id="AMQM01007035">
    <property type="status" value="NOT_ANNOTATED_CDS"/>
    <property type="molecule type" value="Genomic_DNA"/>
</dbReference>
<proteinExistence type="inferred from homology"/>
<evidence type="ECO:0000256" key="1">
    <source>
        <dbReference type="ARBA" id="ARBA00004601"/>
    </source>
</evidence>
<dbReference type="InterPro" id="IPR048319">
    <property type="entry name" value="Vps52_CC"/>
</dbReference>
<dbReference type="EMBL" id="KB097552">
    <property type="protein sequence ID" value="ESN95051.1"/>
    <property type="molecule type" value="Genomic_DNA"/>
</dbReference>
<dbReference type="AlphaFoldDB" id="T1EDC5"/>
<dbReference type="Pfam" id="PF04129">
    <property type="entry name" value="Vps52_CC"/>
    <property type="match status" value="1"/>
</dbReference>
<dbReference type="InterPro" id="IPR048361">
    <property type="entry name" value="Vps52_C"/>
</dbReference>